<feature type="non-terminal residue" evidence="2">
    <location>
        <position position="1"/>
    </location>
</feature>
<evidence type="ECO:0000313" key="3">
    <source>
        <dbReference type="Proteomes" id="UP000037510"/>
    </source>
</evidence>
<dbReference type="PANTHER" id="PTHR44809:SF1">
    <property type="entry name" value="PROTEIN O-MANNOSYL-TRANSFERASE TMTC1"/>
    <property type="match status" value="1"/>
</dbReference>
<dbReference type="InterPro" id="IPR019734">
    <property type="entry name" value="TPR_rpt"/>
</dbReference>
<feature type="repeat" description="TPR" evidence="1">
    <location>
        <begin position="79"/>
        <end position="112"/>
    </location>
</feature>
<keyword evidence="3" id="KW-1185">Reference proteome</keyword>
<dbReference type="InterPro" id="IPR011990">
    <property type="entry name" value="TPR-like_helical_dom_sf"/>
</dbReference>
<dbReference type="InterPro" id="IPR052943">
    <property type="entry name" value="TMTC_O-mannosyl-trnsfr"/>
</dbReference>
<reference evidence="2 3" key="1">
    <citation type="journal article" date="2015" name="Genome Biol. Evol.">
        <title>The genome of winter moth (Operophtera brumata) provides a genomic perspective on sexual dimorphism and phenology.</title>
        <authorList>
            <person name="Derks M.F."/>
            <person name="Smit S."/>
            <person name="Salis L."/>
            <person name="Schijlen E."/>
            <person name="Bossers A."/>
            <person name="Mateman C."/>
            <person name="Pijl A.S."/>
            <person name="de Ridder D."/>
            <person name="Groenen M.A."/>
            <person name="Visser M.E."/>
            <person name="Megens H.J."/>
        </authorList>
    </citation>
    <scope>NUCLEOTIDE SEQUENCE [LARGE SCALE GENOMIC DNA]</scope>
    <source>
        <strain evidence="2">WM2013NL</strain>
        <tissue evidence="2">Head and thorax</tissue>
    </source>
</reference>
<organism evidence="2 3">
    <name type="scientific">Operophtera brumata</name>
    <name type="common">Winter moth</name>
    <name type="synonym">Phalaena brumata</name>
    <dbReference type="NCBI Taxonomy" id="104452"/>
    <lineage>
        <taxon>Eukaryota</taxon>
        <taxon>Metazoa</taxon>
        <taxon>Ecdysozoa</taxon>
        <taxon>Arthropoda</taxon>
        <taxon>Hexapoda</taxon>
        <taxon>Insecta</taxon>
        <taxon>Pterygota</taxon>
        <taxon>Neoptera</taxon>
        <taxon>Endopterygota</taxon>
        <taxon>Lepidoptera</taxon>
        <taxon>Glossata</taxon>
        <taxon>Ditrysia</taxon>
        <taxon>Geometroidea</taxon>
        <taxon>Geometridae</taxon>
        <taxon>Larentiinae</taxon>
        <taxon>Operophtera</taxon>
    </lineage>
</organism>
<sequence>VGSVLLTAYGIQLLWRQASGRRLAVVGVTVLVAAGAARTHIRNRDWRTRETLLSCIIISDMNDNHDVFRADISVLPHNAKLHYNFANFLKDVDQQEHAIKHYKEALNLWPSYASAHNNLGTLVLASGRAEHHFLQALKYNRDHVNAHYNLAKLYRKKNRIPEALKMLERCIALEPRFVQAYLELLLLKPEDRRWILNKLLELDPGNWEHYV</sequence>
<gene>
    <name evidence="2" type="ORF">OBRU01_12457</name>
</gene>
<evidence type="ECO:0000313" key="2">
    <source>
        <dbReference type="EMBL" id="KOB72214.1"/>
    </source>
</evidence>
<evidence type="ECO:0000256" key="1">
    <source>
        <dbReference type="PROSITE-ProRule" id="PRU00339"/>
    </source>
</evidence>
<dbReference type="PANTHER" id="PTHR44809">
    <property type="match status" value="1"/>
</dbReference>
<dbReference type="SUPFAM" id="SSF48452">
    <property type="entry name" value="TPR-like"/>
    <property type="match status" value="1"/>
</dbReference>
<dbReference type="EMBL" id="JTDY01002058">
    <property type="protein sequence ID" value="KOB72214.1"/>
    <property type="molecule type" value="Genomic_DNA"/>
</dbReference>
<dbReference type="STRING" id="104452.A0A0L7LA02"/>
<dbReference type="Pfam" id="PF00515">
    <property type="entry name" value="TPR_1"/>
    <property type="match status" value="1"/>
</dbReference>
<dbReference type="Gene3D" id="1.25.40.10">
    <property type="entry name" value="Tetratricopeptide repeat domain"/>
    <property type="match status" value="2"/>
</dbReference>
<proteinExistence type="predicted"/>
<dbReference type="Pfam" id="PF13414">
    <property type="entry name" value="TPR_11"/>
    <property type="match status" value="1"/>
</dbReference>
<accession>A0A0L7LA02</accession>
<dbReference type="PROSITE" id="PS50005">
    <property type="entry name" value="TPR"/>
    <property type="match status" value="2"/>
</dbReference>
<dbReference type="SMART" id="SM00028">
    <property type="entry name" value="TPR"/>
    <property type="match status" value="3"/>
</dbReference>
<dbReference type="Proteomes" id="UP000037510">
    <property type="component" value="Unassembled WGS sequence"/>
</dbReference>
<name>A0A0L7LA02_OPEBR</name>
<comment type="caution">
    <text evidence="2">The sequence shown here is derived from an EMBL/GenBank/DDBJ whole genome shotgun (WGS) entry which is preliminary data.</text>
</comment>
<protein>
    <submittedName>
        <fullName evidence="2">Uncharacterized protein</fullName>
    </submittedName>
</protein>
<keyword evidence="1" id="KW-0802">TPR repeat</keyword>
<feature type="non-terminal residue" evidence="2">
    <location>
        <position position="211"/>
    </location>
</feature>
<dbReference type="AlphaFoldDB" id="A0A0L7LA02"/>
<feature type="repeat" description="TPR" evidence="1">
    <location>
        <begin position="144"/>
        <end position="177"/>
    </location>
</feature>